<comment type="catalytic activity">
    <reaction evidence="5">
        <text>N-terminal L-alanyl-[ribosomal protein bS18] + acetyl-CoA = N-terminal N(alpha)-acetyl-L-alanyl-[ribosomal protein bS18] + CoA + H(+)</text>
        <dbReference type="Rhea" id="RHEA:43756"/>
        <dbReference type="Rhea" id="RHEA-COMP:10676"/>
        <dbReference type="Rhea" id="RHEA-COMP:10677"/>
        <dbReference type="ChEBI" id="CHEBI:15378"/>
        <dbReference type="ChEBI" id="CHEBI:57287"/>
        <dbReference type="ChEBI" id="CHEBI:57288"/>
        <dbReference type="ChEBI" id="CHEBI:64718"/>
        <dbReference type="ChEBI" id="CHEBI:83683"/>
        <dbReference type="EC" id="2.3.1.266"/>
    </reaction>
</comment>
<evidence type="ECO:0000313" key="8">
    <source>
        <dbReference type="Proteomes" id="UP000294887"/>
    </source>
</evidence>
<sequence>MKQSTQSTQLQYLRPMLHEDLTEVMVGELASYPYPWTLGNFKDCIDNKAYSCWVFQQGKQLNGHVVISAVVKEAHILNICVYPELQGKGWGRKLLAEAEAIAEKHDAETVFLEVRPSNKAGINLYQSEGYNEIGLRKGYYPADNGREDAVVMAKTLVFKSL</sequence>
<dbReference type="SUPFAM" id="SSF55729">
    <property type="entry name" value="Acyl-CoA N-acyltransferases (Nat)"/>
    <property type="match status" value="1"/>
</dbReference>
<protein>
    <recommendedName>
        <fullName evidence="5">[Ribosomal protein bS18]-alanine N-acetyltransferase</fullName>
        <ecNumber evidence="5">2.3.1.266</ecNumber>
    </recommendedName>
</protein>
<evidence type="ECO:0000256" key="3">
    <source>
        <dbReference type="ARBA" id="ARBA00022679"/>
    </source>
</evidence>
<comment type="similarity">
    <text evidence="1 5">Belongs to the acetyltransferase family. RimI subfamily.</text>
</comment>
<feature type="active site" description="Proton acceptor" evidence="5">
    <location>
        <position position="113"/>
    </location>
</feature>
<evidence type="ECO:0000256" key="1">
    <source>
        <dbReference type="ARBA" id="ARBA00005395"/>
    </source>
</evidence>
<reference evidence="7 8" key="1">
    <citation type="submission" date="2019-03" db="EMBL/GenBank/DDBJ databases">
        <title>Genomic Encyclopedia of Type Strains, Phase IV (KMG-IV): sequencing the most valuable type-strain genomes for metagenomic binning, comparative biology and taxonomic classification.</title>
        <authorList>
            <person name="Goeker M."/>
        </authorList>
    </citation>
    <scope>NUCLEOTIDE SEQUENCE [LARGE SCALE GENOMIC DNA]</scope>
    <source>
        <strain evidence="7 8">DSM 24830</strain>
    </source>
</reference>
<keyword evidence="2 5" id="KW-0963">Cytoplasm</keyword>
<feature type="binding site" evidence="5">
    <location>
        <position position="118"/>
    </location>
    <ligand>
        <name>acetyl-CoA</name>
        <dbReference type="ChEBI" id="CHEBI:57288"/>
    </ligand>
</feature>
<name>A0A4R1F3E9_9GAMM</name>
<dbReference type="Pfam" id="PF00583">
    <property type="entry name" value="Acetyltransf_1"/>
    <property type="match status" value="1"/>
</dbReference>
<proteinExistence type="inferred from homology"/>
<dbReference type="PROSITE" id="PS51186">
    <property type="entry name" value="GNAT"/>
    <property type="match status" value="1"/>
</dbReference>
<comment type="function">
    <text evidence="5">Acetylates the N-terminal alanine of ribosomal protein bS18.</text>
</comment>
<dbReference type="RefSeq" id="WP_207907092.1">
    <property type="nucleotide sequence ID" value="NZ_BAAAFU010000006.1"/>
</dbReference>
<dbReference type="EMBL" id="SMFQ01000004">
    <property type="protein sequence ID" value="TCJ84931.1"/>
    <property type="molecule type" value="Genomic_DNA"/>
</dbReference>
<evidence type="ECO:0000256" key="5">
    <source>
        <dbReference type="HAMAP-Rule" id="MF_02210"/>
    </source>
</evidence>
<comment type="caution">
    <text evidence="5">Lacks conserved residue(s) required for the propagation of feature annotation.</text>
</comment>
<dbReference type="InterPro" id="IPR006464">
    <property type="entry name" value="AcTrfase_RimI/Ard1"/>
</dbReference>
<feature type="domain" description="N-acetyltransferase" evidence="6">
    <location>
        <begin position="11"/>
        <end position="157"/>
    </location>
</feature>
<comment type="caution">
    <text evidence="7">The sequence shown here is derived from an EMBL/GenBank/DDBJ whole genome shotgun (WGS) entry which is preliminary data.</text>
</comment>
<dbReference type="PANTHER" id="PTHR43420">
    <property type="entry name" value="ACETYLTRANSFERASE"/>
    <property type="match status" value="1"/>
</dbReference>
<feature type="active site" description="Proton donor" evidence="5">
    <location>
        <position position="125"/>
    </location>
</feature>
<keyword evidence="4 5" id="KW-0012">Acyltransferase</keyword>
<dbReference type="CDD" id="cd04301">
    <property type="entry name" value="NAT_SF"/>
    <property type="match status" value="1"/>
</dbReference>
<evidence type="ECO:0000259" key="6">
    <source>
        <dbReference type="PROSITE" id="PS51186"/>
    </source>
</evidence>
<keyword evidence="8" id="KW-1185">Reference proteome</keyword>
<dbReference type="GO" id="GO:0005840">
    <property type="term" value="C:ribosome"/>
    <property type="evidence" value="ECO:0007669"/>
    <property type="project" value="UniProtKB-KW"/>
</dbReference>
<dbReference type="Gene3D" id="3.40.630.30">
    <property type="match status" value="1"/>
</dbReference>
<organism evidence="7 8">
    <name type="scientific">Cocleimonas flava</name>
    <dbReference type="NCBI Taxonomy" id="634765"/>
    <lineage>
        <taxon>Bacteria</taxon>
        <taxon>Pseudomonadati</taxon>
        <taxon>Pseudomonadota</taxon>
        <taxon>Gammaproteobacteria</taxon>
        <taxon>Thiotrichales</taxon>
        <taxon>Thiotrichaceae</taxon>
        <taxon>Cocleimonas</taxon>
    </lineage>
</organism>
<dbReference type="EC" id="2.3.1.266" evidence="5"/>
<dbReference type="NCBIfam" id="TIGR01575">
    <property type="entry name" value="rimI"/>
    <property type="match status" value="1"/>
</dbReference>
<dbReference type="GO" id="GO:0005737">
    <property type="term" value="C:cytoplasm"/>
    <property type="evidence" value="ECO:0007669"/>
    <property type="project" value="UniProtKB-SubCell"/>
</dbReference>
<dbReference type="InterPro" id="IPR043690">
    <property type="entry name" value="RimI"/>
</dbReference>
<dbReference type="InterPro" id="IPR016181">
    <property type="entry name" value="Acyl_CoA_acyltransferase"/>
</dbReference>
<keyword evidence="3 5" id="KW-0808">Transferase</keyword>
<accession>A0A4R1F3E9</accession>
<dbReference type="Proteomes" id="UP000294887">
    <property type="component" value="Unassembled WGS sequence"/>
</dbReference>
<dbReference type="GO" id="GO:0008999">
    <property type="term" value="F:protein-N-terminal-alanine acetyltransferase activity"/>
    <property type="evidence" value="ECO:0007669"/>
    <property type="project" value="UniProtKB-UniRule"/>
</dbReference>
<dbReference type="PANTHER" id="PTHR43420:SF51">
    <property type="entry name" value="PEPTIDYL-LYSINE N-ACETYLTRANSFERASE YIAC"/>
    <property type="match status" value="1"/>
</dbReference>
<evidence type="ECO:0000313" key="7">
    <source>
        <dbReference type="EMBL" id="TCJ84931.1"/>
    </source>
</evidence>
<dbReference type="InterPro" id="IPR000182">
    <property type="entry name" value="GNAT_dom"/>
</dbReference>
<keyword evidence="7" id="KW-0689">Ribosomal protein</keyword>
<evidence type="ECO:0000256" key="2">
    <source>
        <dbReference type="ARBA" id="ARBA00022490"/>
    </source>
</evidence>
<dbReference type="AlphaFoldDB" id="A0A4R1F3E9"/>
<dbReference type="HAMAP" id="MF_02210">
    <property type="entry name" value="RimI"/>
    <property type="match status" value="1"/>
</dbReference>
<comment type="subcellular location">
    <subcellularLocation>
        <location evidence="5">Cytoplasm</location>
    </subcellularLocation>
</comment>
<dbReference type="InterPro" id="IPR050680">
    <property type="entry name" value="YpeA/RimI_acetyltransf"/>
</dbReference>
<gene>
    <name evidence="5" type="primary">rimI</name>
    <name evidence="7" type="ORF">EV695_2894</name>
</gene>
<evidence type="ECO:0000256" key="4">
    <source>
        <dbReference type="ARBA" id="ARBA00023315"/>
    </source>
</evidence>
<keyword evidence="7" id="KW-0687">Ribonucleoprotein</keyword>